<evidence type="ECO:0000256" key="1">
    <source>
        <dbReference type="SAM" id="Phobius"/>
    </source>
</evidence>
<evidence type="ECO:0000313" key="3">
    <source>
        <dbReference type="Proteomes" id="UP000244649"/>
    </source>
</evidence>
<evidence type="ECO:0000313" key="2">
    <source>
        <dbReference type="EMBL" id="PVE73659.1"/>
    </source>
</evidence>
<feature type="transmembrane region" description="Helical" evidence="1">
    <location>
        <begin position="33"/>
        <end position="54"/>
    </location>
</feature>
<keyword evidence="1" id="KW-0812">Transmembrane</keyword>
<dbReference type="Proteomes" id="UP000244649">
    <property type="component" value="Unassembled WGS sequence"/>
</dbReference>
<comment type="caution">
    <text evidence="2">The sequence shown here is derived from an EMBL/GenBank/DDBJ whole genome shotgun (WGS) entry which is preliminary data.</text>
</comment>
<proteinExistence type="predicted"/>
<gene>
    <name evidence="2" type="ORF">DC432_08275</name>
</gene>
<keyword evidence="1" id="KW-1133">Transmembrane helix</keyword>
<name>A0A2T7WKU7_MICTE</name>
<sequence>MRKSTLWTILGVVVAVIIAWFLVNILFSLIAFAFRLLAVAVIAVIVFFVLRAVFARRDVD</sequence>
<organism evidence="2 3">
    <name type="scientific">Microbacterium testaceum</name>
    <name type="common">Aureobacterium testaceum</name>
    <name type="synonym">Brevibacterium testaceum</name>
    <dbReference type="NCBI Taxonomy" id="2033"/>
    <lineage>
        <taxon>Bacteria</taxon>
        <taxon>Bacillati</taxon>
        <taxon>Actinomycetota</taxon>
        <taxon>Actinomycetes</taxon>
        <taxon>Micrococcales</taxon>
        <taxon>Microbacteriaceae</taxon>
        <taxon>Microbacterium</taxon>
    </lineage>
</organism>
<dbReference type="EMBL" id="QDFT01000016">
    <property type="protein sequence ID" value="PVE73659.1"/>
    <property type="molecule type" value="Genomic_DNA"/>
</dbReference>
<dbReference type="AlphaFoldDB" id="A0A2T7WKU7"/>
<protein>
    <recommendedName>
        <fullName evidence="4">Flagellar biosynthesis protein FlhA</fullName>
    </recommendedName>
</protein>
<reference evidence="2 3" key="1">
    <citation type="submission" date="2018-04" db="EMBL/GenBank/DDBJ databases">
        <authorList>
            <person name="Go L.Y."/>
            <person name="Mitchell J.A."/>
        </authorList>
    </citation>
    <scope>NUCLEOTIDE SEQUENCE [LARGE SCALE GENOMIC DNA]</scope>
    <source>
        <strain evidence="2 3">TPD7010</strain>
    </source>
</reference>
<dbReference type="RefSeq" id="WP_108319620.1">
    <property type="nucleotide sequence ID" value="NZ_JAQDQE010000005.1"/>
</dbReference>
<keyword evidence="1" id="KW-0472">Membrane</keyword>
<evidence type="ECO:0008006" key="4">
    <source>
        <dbReference type="Google" id="ProtNLM"/>
    </source>
</evidence>
<feature type="transmembrane region" description="Helical" evidence="1">
    <location>
        <begin position="7"/>
        <end position="27"/>
    </location>
</feature>
<accession>A0A2T7WKU7</accession>